<evidence type="ECO:0000313" key="6">
    <source>
        <dbReference type="Ensembl" id="ENSHBUP00000030988.1"/>
    </source>
</evidence>
<evidence type="ECO:0000256" key="4">
    <source>
        <dbReference type="ARBA" id="ARBA00023136"/>
    </source>
</evidence>
<keyword evidence="2 5" id="KW-0812">Transmembrane</keyword>
<dbReference type="AlphaFoldDB" id="A0A3Q3CUC8"/>
<comment type="subcellular location">
    <subcellularLocation>
        <location evidence="1">Membrane</location>
        <topology evidence="1">Multi-pass membrane protein</topology>
    </subcellularLocation>
</comment>
<evidence type="ECO:0000256" key="2">
    <source>
        <dbReference type="ARBA" id="ARBA00022692"/>
    </source>
</evidence>
<evidence type="ECO:0000256" key="1">
    <source>
        <dbReference type="ARBA" id="ARBA00004141"/>
    </source>
</evidence>
<keyword evidence="7" id="KW-1185">Reference proteome</keyword>
<accession>A0A3Q3CUC8</accession>
<proteinExistence type="predicted"/>
<organism evidence="6 7">
    <name type="scientific">Haplochromis burtoni</name>
    <name type="common">Burton's mouthbrooder</name>
    <name type="synonym">Chromis burtoni</name>
    <dbReference type="NCBI Taxonomy" id="8153"/>
    <lineage>
        <taxon>Eukaryota</taxon>
        <taxon>Metazoa</taxon>
        <taxon>Chordata</taxon>
        <taxon>Craniata</taxon>
        <taxon>Vertebrata</taxon>
        <taxon>Euteleostomi</taxon>
        <taxon>Actinopterygii</taxon>
        <taxon>Neopterygii</taxon>
        <taxon>Teleostei</taxon>
        <taxon>Neoteleostei</taxon>
        <taxon>Acanthomorphata</taxon>
        <taxon>Ovalentaria</taxon>
        <taxon>Cichlomorphae</taxon>
        <taxon>Cichliformes</taxon>
        <taxon>Cichlidae</taxon>
        <taxon>African cichlids</taxon>
        <taxon>Pseudocrenilabrinae</taxon>
        <taxon>Haplochromini</taxon>
        <taxon>Haplochromis</taxon>
    </lineage>
</organism>
<dbReference type="GO" id="GO:0016020">
    <property type="term" value="C:membrane"/>
    <property type="evidence" value="ECO:0007669"/>
    <property type="project" value="UniProtKB-SubCell"/>
</dbReference>
<reference evidence="6" key="1">
    <citation type="submission" date="2025-08" db="UniProtKB">
        <authorList>
            <consortium name="Ensembl"/>
        </authorList>
    </citation>
    <scope>IDENTIFICATION</scope>
</reference>
<evidence type="ECO:0000313" key="7">
    <source>
        <dbReference type="Proteomes" id="UP000264840"/>
    </source>
</evidence>
<feature type="transmembrane region" description="Helical" evidence="5">
    <location>
        <begin position="146"/>
        <end position="167"/>
    </location>
</feature>
<dbReference type="PRINTS" id="PR00259">
    <property type="entry name" value="TMFOUR"/>
</dbReference>
<keyword evidence="3 5" id="KW-1133">Transmembrane helix</keyword>
<feature type="transmembrane region" description="Helical" evidence="5">
    <location>
        <begin position="120"/>
        <end position="139"/>
    </location>
</feature>
<dbReference type="GeneTree" id="ENSGT01090000260851"/>
<evidence type="ECO:0000256" key="3">
    <source>
        <dbReference type="ARBA" id="ARBA00022989"/>
    </source>
</evidence>
<keyword evidence="4 5" id="KW-0472">Membrane</keyword>
<dbReference type="InterPro" id="IPR018499">
    <property type="entry name" value="Tetraspanin/Peripherin"/>
</dbReference>
<dbReference type="Pfam" id="PF00335">
    <property type="entry name" value="Tetraspanin"/>
    <property type="match status" value="1"/>
</dbReference>
<evidence type="ECO:0000256" key="5">
    <source>
        <dbReference type="SAM" id="Phobius"/>
    </source>
</evidence>
<dbReference type="Proteomes" id="UP000264840">
    <property type="component" value="Unplaced"/>
</dbReference>
<dbReference type="STRING" id="8153.ENSHBUP00000030988"/>
<dbReference type="Ensembl" id="ENSHBUT00000022517.1">
    <property type="protein sequence ID" value="ENSHBUP00000030988.1"/>
    <property type="gene ID" value="ENSHBUG00000016372.1"/>
</dbReference>
<sequence length="279" mass="30834">MPRTPPVKYHLAATWFTGTPARCRLGAFKSNSTRPSPLTSSAAVGAPVDSTNRTVFFKSILPSQAANMAQINTCLKRTFIIFNIFFAIVGGVIISLALLAQFSTSIQEGGNLEGRVSGLFSLYIMGAIIMVLAILGAYGAHKESRVALIVFLVCMVLGCLVMFKYAVPVAIMRPQIEGIMENKFRMFLPLDENSRDMKNMADNIQKIVRYSALPCVLYFMYFVDFSFVQFNVLFLHPNQLSAIKGWVGISMKLKLNGTLQCQNCENASRVVEKGKQSKS</sequence>
<protein>
    <submittedName>
        <fullName evidence="6">Tetraspanin-8-like</fullName>
    </submittedName>
</protein>
<name>A0A3Q3CUC8_HAPBU</name>
<reference evidence="6" key="2">
    <citation type="submission" date="2025-09" db="UniProtKB">
        <authorList>
            <consortium name="Ensembl"/>
        </authorList>
    </citation>
    <scope>IDENTIFICATION</scope>
</reference>
<feature type="transmembrane region" description="Helical" evidence="5">
    <location>
        <begin position="78"/>
        <end position="100"/>
    </location>
</feature>